<evidence type="ECO:0008006" key="3">
    <source>
        <dbReference type="Google" id="ProtNLM"/>
    </source>
</evidence>
<comment type="caution">
    <text evidence="1">The sequence shown here is derived from an EMBL/GenBank/DDBJ whole genome shotgun (WGS) entry which is preliminary data.</text>
</comment>
<gene>
    <name evidence="1" type="ORF">Pmgp_00415</name>
</gene>
<dbReference type="Proteomes" id="UP000297597">
    <property type="component" value="Unassembled WGS sequence"/>
</dbReference>
<dbReference type="Gene3D" id="3.20.20.210">
    <property type="match status" value="1"/>
</dbReference>
<keyword evidence="2" id="KW-1185">Reference proteome</keyword>
<organism evidence="1 2">
    <name type="scientific">Pelotomaculum propionicicum</name>
    <dbReference type="NCBI Taxonomy" id="258475"/>
    <lineage>
        <taxon>Bacteria</taxon>
        <taxon>Bacillati</taxon>
        <taxon>Bacillota</taxon>
        <taxon>Clostridia</taxon>
        <taxon>Eubacteriales</taxon>
        <taxon>Desulfotomaculaceae</taxon>
        <taxon>Pelotomaculum</taxon>
    </lineage>
</organism>
<protein>
    <recommendedName>
        <fullName evidence="3">Cobalamin-independent methionine synthase MetE C-terminal/archaeal domain-containing protein</fullName>
    </recommendedName>
</protein>
<dbReference type="OrthoDB" id="144815at2"/>
<evidence type="ECO:0000313" key="1">
    <source>
        <dbReference type="EMBL" id="TEB13119.1"/>
    </source>
</evidence>
<accession>A0A4Y7RWM1</accession>
<dbReference type="AlphaFoldDB" id="A0A4Y7RWM1"/>
<name>A0A4Y7RWM1_9FIRM</name>
<evidence type="ECO:0000313" key="2">
    <source>
        <dbReference type="Proteomes" id="UP000297597"/>
    </source>
</evidence>
<dbReference type="RefSeq" id="WP_134212309.1">
    <property type="nucleotide sequence ID" value="NZ_QFFZ01000003.1"/>
</dbReference>
<reference evidence="1 2" key="1">
    <citation type="journal article" date="2018" name="Environ. Microbiol.">
        <title>Novel energy conservation strategies and behaviour of Pelotomaculum schinkii driving syntrophic propionate catabolism.</title>
        <authorList>
            <person name="Hidalgo-Ahumada C.A.P."/>
            <person name="Nobu M.K."/>
            <person name="Narihiro T."/>
            <person name="Tamaki H."/>
            <person name="Liu W.T."/>
            <person name="Kamagata Y."/>
            <person name="Stams A.J.M."/>
            <person name="Imachi H."/>
            <person name="Sousa D.Z."/>
        </authorList>
    </citation>
    <scope>NUCLEOTIDE SEQUENCE [LARGE SCALE GENOMIC DNA]</scope>
    <source>
        <strain evidence="1 2">MGP</strain>
    </source>
</reference>
<dbReference type="EMBL" id="QFFZ01000003">
    <property type="protein sequence ID" value="TEB13119.1"/>
    <property type="molecule type" value="Genomic_DNA"/>
</dbReference>
<dbReference type="SUPFAM" id="SSF51726">
    <property type="entry name" value="UROD/MetE-like"/>
    <property type="match status" value="1"/>
</dbReference>
<dbReference type="InterPro" id="IPR038071">
    <property type="entry name" value="UROD/MetE-like_sf"/>
</dbReference>
<sequence length="360" mass="39958">MVFEPKGLATGIGSLPHTGAEEALSVVKKYVPCIPHWPQLPQRGRQENIAEQFLKPLVNIGLLVDDGDRVYFDTTRPDWADNLTAFYSLYLAYEDGDLTVLDQFAFEEDSAAGFYAFMEDLKKGAGSARVLKGQVVGPLTAAFQLKDERGRFAYYNDQLRDLIVKTIALHSVWQVIQLKKFGLPVLIFIDEPSIRVYGKSSYITVTKEAIKEDLEAVFQAVHSAGALAGVHCCDAIDWSILFESSVEVVNFDAYNYFSSIVPFIASLKEFLKRGGLLAWGVVPTLDDLVLDEDGASLLAILDREWKELTRRGVSRKLLYRNCIIAPACGTGLLDAELAEKIYALASSVSEKLRSREGKES</sequence>
<proteinExistence type="predicted"/>